<dbReference type="AlphaFoldDB" id="A0A2U1PE61"/>
<evidence type="ECO:0000313" key="2">
    <source>
        <dbReference type="Proteomes" id="UP000245207"/>
    </source>
</evidence>
<comment type="caution">
    <text evidence="1">The sequence shown here is derived from an EMBL/GenBank/DDBJ whole genome shotgun (WGS) entry which is preliminary data.</text>
</comment>
<protein>
    <submittedName>
        <fullName evidence="1">Reverse transcriptase domain-containing protein</fullName>
    </submittedName>
</protein>
<dbReference type="PANTHER" id="PTHR48462">
    <property type="entry name" value="PROTEIN, PUTATIVE-RELATED"/>
    <property type="match status" value="1"/>
</dbReference>
<keyword evidence="1" id="KW-0695">RNA-directed DNA polymerase</keyword>
<accession>A0A2U1PE61</accession>
<keyword evidence="1" id="KW-0808">Transferase</keyword>
<organism evidence="1 2">
    <name type="scientific">Artemisia annua</name>
    <name type="common">Sweet wormwood</name>
    <dbReference type="NCBI Taxonomy" id="35608"/>
    <lineage>
        <taxon>Eukaryota</taxon>
        <taxon>Viridiplantae</taxon>
        <taxon>Streptophyta</taxon>
        <taxon>Embryophyta</taxon>
        <taxon>Tracheophyta</taxon>
        <taxon>Spermatophyta</taxon>
        <taxon>Magnoliopsida</taxon>
        <taxon>eudicotyledons</taxon>
        <taxon>Gunneridae</taxon>
        <taxon>Pentapetalae</taxon>
        <taxon>asterids</taxon>
        <taxon>campanulids</taxon>
        <taxon>Asterales</taxon>
        <taxon>Asteraceae</taxon>
        <taxon>Asteroideae</taxon>
        <taxon>Anthemideae</taxon>
        <taxon>Artemisiinae</taxon>
        <taxon>Artemisia</taxon>
    </lineage>
</organism>
<dbReference type="PANTHER" id="PTHR48462:SF1">
    <property type="entry name" value="PROTEIN, PUTATIVE-RELATED"/>
    <property type="match status" value="1"/>
</dbReference>
<proteinExistence type="predicted"/>
<gene>
    <name evidence="1" type="ORF">CTI12_AA163250</name>
</gene>
<keyword evidence="2" id="KW-1185">Reference proteome</keyword>
<keyword evidence="1" id="KW-0548">Nucleotidyltransferase</keyword>
<sequence>MRLYIMRSITTRGGGVSRDAGFISGLVKKRASSAIDMMRLLPQLGDPQSELLLLRSCMGIAKLFFGLRTCQPVYVEEAALLFDKGLREAIEDMVVCGGPFFGDLQWRLASLPIRMPKGEVNKYKSWELIEGGPWNGME</sequence>
<dbReference type="GO" id="GO:0003964">
    <property type="term" value="F:RNA-directed DNA polymerase activity"/>
    <property type="evidence" value="ECO:0007669"/>
    <property type="project" value="UniProtKB-KW"/>
</dbReference>
<name>A0A2U1PE61_ARTAN</name>
<dbReference type="EMBL" id="PKPP01001273">
    <property type="protein sequence ID" value="PWA84065.1"/>
    <property type="molecule type" value="Genomic_DNA"/>
</dbReference>
<evidence type="ECO:0000313" key="1">
    <source>
        <dbReference type="EMBL" id="PWA84065.1"/>
    </source>
</evidence>
<dbReference type="Proteomes" id="UP000245207">
    <property type="component" value="Unassembled WGS sequence"/>
</dbReference>
<dbReference type="OrthoDB" id="1720535at2759"/>
<reference evidence="1 2" key="1">
    <citation type="journal article" date="2018" name="Mol. Plant">
        <title>The genome of Artemisia annua provides insight into the evolution of Asteraceae family and artemisinin biosynthesis.</title>
        <authorList>
            <person name="Shen Q."/>
            <person name="Zhang L."/>
            <person name="Liao Z."/>
            <person name="Wang S."/>
            <person name="Yan T."/>
            <person name="Shi P."/>
            <person name="Liu M."/>
            <person name="Fu X."/>
            <person name="Pan Q."/>
            <person name="Wang Y."/>
            <person name="Lv Z."/>
            <person name="Lu X."/>
            <person name="Zhang F."/>
            <person name="Jiang W."/>
            <person name="Ma Y."/>
            <person name="Chen M."/>
            <person name="Hao X."/>
            <person name="Li L."/>
            <person name="Tang Y."/>
            <person name="Lv G."/>
            <person name="Zhou Y."/>
            <person name="Sun X."/>
            <person name="Brodelius P.E."/>
            <person name="Rose J.K.C."/>
            <person name="Tang K."/>
        </authorList>
    </citation>
    <scope>NUCLEOTIDE SEQUENCE [LARGE SCALE GENOMIC DNA]</scope>
    <source>
        <strain evidence="2">cv. Huhao1</strain>
        <tissue evidence="1">Leaf</tissue>
    </source>
</reference>